<comment type="caution">
    <text evidence="2">The sequence shown here is derived from an EMBL/GenBank/DDBJ whole genome shotgun (WGS) entry which is preliminary data.</text>
</comment>
<dbReference type="SUPFAM" id="SSF57756">
    <property type="entry name" value="Retrovirus zinc finger-like domains"/>
    <property type="match status" value="1"/>
</dbReference>
<dbReference type="InterPro" id="IPR036875">
    <property type="entry name" value="Znf_CCHC_sf"/>
</dbReference>
<keyword evidence="3" id="KW-1185">Reference proteome</keyword>
<dbReference type="EMBL" id="CAXLJM020000091">
    <property type="protein sequence ID" value="CAL8132017.1"/>
    <property type="molecule type" value="Genomic_DNA"/>
</dbReference>
<evidence type="ECO:0008006" key="4">
    <source>
        <dbReference type="Google" id="ProtNLM"/>
    </source>
</evidence>
<accession>A0ABP1RP22</accession>
<proteinExistence type="predicted"/>
<sequence>MDVDDVPAPPAMTQATTLPEEADPRAGVRKNCVFPDWMHRTSPGFPEWAKARNALSQQPEVATPERRQCYLCKSPNHLVRHCPVRRKQRKHKFPIVFCIICGSPSGAVICRSCLPKGSN</sequence>
<organism evidence="2 3">
    <name type="scientific">Orchesella dallaii</name>
    <dbReference type="NCBI Taxonomy" id="48710"/>
    <lineage>
        <taxon>Eukaryota</taxon>
        <taxon>Metazoa</taxon>
        <taxon>Ecdysozoa</taxon>
        <taxon>Arthropoda</taxon>
        <taxon>Hexapoda</taxon>
        <taxon>Collembola</taxon>
        <taxon>Entomobryomorpha</taxon>
        <taxon>Entomobryoidea</taxon>
        <taxon>Orchesellidae</taxon>
        <taxon>Orchesellinae</taxon>
        <taxon>Orchesella</taxon>
    </lineage>
</organism>
<gene>
    <name evidence="2" type="ORF">ODALV1_LOCUS24434</name>
</gene>
<protein>
    <recommendedName>
        <fullName evidence="4">CCHC-type domain-containing protein</fullName>
    </recommendedName>
</protein>
<reference evidence="2 3" key="1">
    <citation type="submission" date="2024-08" db="EMBL/GenBank/DDBJ databases">
        <authorList>
            <person name="Cucini C."/>
            <person name="Frati F."/>
        </authorList>
    </citation>
    <scope>NUCLEOTIDE SEQUENCE [LARGE SCALE GENOMIC DNA]</scope>
</reference>
<feature type="region of interest" description="Disordered" evidence="1">
    <location>
        <begin position="1"/>
        <end position="24"/>
    </location>
</feature>
<evidence type="ECO:0000256" key="1">
    <source>
        <dbReference type="SAM" id="MobiDB-lite"/>
    </source>
</evidence>
<evidence type="ECO:0000313" key="3">
    <source>
        <dbReference type="Proteomes" id="UP001642540"/>
    </source>
</evidence>
<dbReference type="Proteomes" id="UP001642540">
    <property type="component" value="Unassembled WGS sequence"/>
</dbReference>
<name>A0ABP1RP22_9HEXA</name>
<evidence type="ECO:0000313" key="2">
    <source>
        <dbReference type="EMBL" id="CAL8132017.1"/>
    </source>
</evidence>